<dbReference type="CDD" id="cd00860">
    <property type="entry name" value="ThrRS_anticodon"/>
    <property type="match status" value="1"/>
</dbReference>
<comment type="caution">
    <text evidence="16">The sequence shown here is derived from an EMBL/GenBank/DDBJ whole genome shotgun (WGS) entry which is preliminary data.</text>
</comment>
<evidence type="ECO:0000256" key="10">
    <source>
        <dbReference type="ARBA" id="ARBA00031900"/>
    </source>
</evidence>
<evidence type="ECO:0000256" key="12">
    <source>
        <dbReference type="ARBA" id="ARBA00073157"/>
    </source>
</evidence>
<dbReference type="Gene3D" id="3.30.980.10">
    <property type="entry name" value="Threonyl-trna Synthetase, Chain A, domain 2"/>
    <property type="match status" value="1"/>
</dbReference>
<dbReference type="NCBIfam" id="TIGR00418">
    <property type="entry name" value="thrS"/>
    <property type="match status" value="1"/>
</dbReference>
<dbReference type="SMART" id="SM00863">
    <property type="entry name" value="tRNA_SAD"/>
    <property type="match status" value="1"/>
</dbReference>
<dbReference type="InterPro" id="IPR012676">
    <property type="entry name" value="TGS-like"/>
</dbReference>
<dbReference type="Pfam" id="PF00587">
    <property type="entry name" value="tRNA-synt_2b"/>
    <property type="match status" value="1"/>
</dbReference>
<comment type="similarity">
    <text evidence="2">Belongs to the class-II aminoacyl-tRNA synthetase family.</text>
</comment>
<dbReference type="InterPro" id="IPR012675">
    <property type="entry name" value="Beta-grasp_dom_sf"/>
</dbReference>
<keyword evidence="6" id="KW-0547">Nucleotide-binding</keyword>
<dbReference type="InterPro" id="IPR006195">
    <property type="entry name" value="aa-tRNA-synth_II"/>
</dbReference>
<feature type="domain" description="Aminoacyl-transfer RNA synthetases class-II family profile" evidence="14">
    <location>
        <begin position="362"/>
        <end position="632"/>
    </location>
</feature>
<dbReference type="Gene3D" id="3.10.20.30">
    <property type="match status" value="1"/>
</dbReference>
<feature type="compositionally biased region" description="Polar residues" evidence="13">
    <location>
        <begin position="25"/>
        <end position="38"/>
    </location>
</feature>
<keyword evidence="17" id="KW-1185">Reference proteome</keyword>
<dbReference type="InterPro" id="IPR018163">
    <property type="entry name" value="Thr/Ala-tRNA-synth_IIc_edit"/>
</dbReference>
<evidence type="ECO:0000256" key="11">
    <source>
        <dbReference type="ARBA" id="ARBA00049515"/>
    </source>
</evidence>
<dbReference type="InterPro" id="IPR002320">
    <property type="entry name" value="Thr-tRNA-ligase_IIa"/>
</dbReference>
<evidence type="ECO:0000256" key="13">
    <source>
        <dbReference type="SAM" id="MobiDB-lite"/>
    </source>
</evidence>
<organism evidence="16 17">
    <name type="scientific">Rhizophagus clarus</name>
    <dbReference type="NCBI Taxonomy" id="94130"/>
    <lineage>
        <taxon>Eukaryota</taxon>
        <taxon>Fungi</taxon>
        <taxon>Fungi incertae sedis</taxon>
        <taxon>Mucoromycota</taxon>
        <taxon>Glomeromycotina</taxon>
        <taxon>Glomeromycetes</taxon>
        <taxon>Glomerales</taxon>
        <taxon>Glomeraceae</taxon>
        <taxon>Rhizophagus</taxon>
    </lineage>
</organism>
<dbReference type="CDD" id="cd00771">
    <property type="entry name" value="ThrRS_core"/>
    <property type="match status" value="1"/>
</dbReference>
<dbReference type="FunFam" id="3.30.930.10:FF:000009">
    <property type="entry name" value="Threonine--tRNA ligase 2, cytoplasmic"/>
    <property type="match status" value="1"/>
</dbReference>
<dbReference type="SUPFAM" id="SSF52954">
    <property type="entry name" value="Class II aaRS ABD-related"/>
    <property type="match status" value="1"/>
</dbReference>
<dbReference type="InterPro" id="IPR047246">
    <property type="entry name" value="ThrRS_anticodon"/>
</dbReference>
<dbReference type="InterPro" id="IPR036621">
    <property type="entry name" value="Anticodon-bd_dom_sf"/>
</dbReference>
<evidence type="ECO:0000256" key="4">
    <source>
        <dbReference type="ARBA" id="ARBA00022490"/>
    </source>
</evidence>
<protein>
    <recommendedName>
        <fullName evidence="12">Threonine--tRNA ligase, cytoplasmic</fullName>
        <ecNumber evidence="3">6.1.1.3</ecNumber>
    </recommendedName>
    <alternativeName>
        <fullName evidence="10">Threonyl-tRNA synthetase</fullName>
    </alternativeName>
</protein>
<dbReference type="Proteomes" id="UP000247702">
    <property type="component" value="Unassembled WGS sequence"/>
</dbReference>
<dbReference type="GO" id="GO:0005524">
    <property type="term" value="F:ATP binding"/>
    <property type="evidence" value="ECO:0007669"/>
    <property type="project" value="UniProtKB-KW"/>
</dbReference>
<evidence type="ECO:0000256" key="8">
    <source>
        <dbReference type="ARBA" id="ARBA00022917"/>
    </source>
</evidence>
<dbReference type="AlphaFoldDB" id="A0A2Z6RGB2"/>
<evidence type="ECO:0000313" key="17">
    <source>
        <dbReference type="Proteomes" id="UP000247702"/>
    </source>
</evidence>
<dbReference type="Pfam" id="PF02824">
    <property type="entry name" value="TGS"/>
    <property type="match status" value="1"/>
</dbReference>
<proteinExistence type="inferred from homology"/>
<dbReference type="Gene3D" id="3.30.930.10">
    <property type="entry name" value="Bira Bifunctional Protein, Domain 2"/>
    <property type="match status" value="1"/>
</dbReference>
<name>A0A2Z6RGB2_9GLOM</name>
<comment type="subcellular location">
    <subcellularLocation>
        <location evidence="1">Cytoplasm</location>
    </subcellularLocation>
</comment>
<dbReference type="InterPro" id="IPR002314">
    <property type="entry name" value="aa-tRNA-synt_IIb"/>
</dbReference>
<feature type="domain" description="TGS" evidence="15">
    <location>
        <begin position="91"/>
        <end position="157"/>
    </location>
</feature>
<evidence type="ECO:0000256" key="3">
    <source>
        <dbReference type="ARBA" id="ARBA00013163"/>
    </source>
</evidence>
<dbReference type="SUPFAM" id="SSF55681">
    <property type="entry name" value="Class II aaRS and biotin synthetases"/>
    <property type="match status" value="1"/>
</dbReference>
<dbReference type="InterPro" id="IPR033728">
    <property type="entry name" value="ThrRS_core"/>
</dbReference>
<dbReference type="FunFam" id="3.40.50.800:FF:000003">
    <property type="entry name" value="Threonine--tRNA ligase 2, cytoplasmic"/>
    <property type="match status" value="1"/>
</dbReference>
<accession>A0A2Z6RGB2</accession>
<dbReference type="STRING" id="94130.A0A2Z6RGB2"/>
<dbReference type="Gene3D" id="3.40.50.800">
    <property type="entry name" value="Anticodon-binding domain"/>
    <property type="match status" value="1"/>
</dbReference>
<reference evidence="16 17" key="1">
    <citation type="submission" date="2017-11" db="EMBL/GenBank/DDBJ databases">
        <title>The genome of Rhizophagus clarus HR1 reveals common genetic basis of auxotrophy among arbuscular mycorrhizal fungi.</title>
        <authorList>
            <person name="Kobayashi Y."/>
        </authorList>
    </citation>
    <scope>NUCLEOTIDE SEQUENCE [LARGE SCALE GENOMIC DNA]</scope>
    <source>
        <strain evidence="16 17">HR1</strain>
    </source>
</reference>
<evidence type="ECO:0000256" key="7">
    <source>
        <dbReference type="ARBA" id="ARBA00022840"/>
    </source>
</evidence>
<gene>
    <name evidence="16" type="ORF">RclHR1_02900017</name>
</gene>
<comment type="catalytic activity">
    <reaction evidence="11">
        <text>tRNA(Thr) + L-threonine + ATP = L-threonyl-tRNA(Thr) + AMP + diphosphate + H(+)</text>
        <dbReference type="Rhea" id="RHEA:24624"/>
        <dbReference type="Rhea" id="RHEA-COMP:9670"/>
        <dbReference type="Rhea" id="RHEA-COMP:9704"/>
        <dbReference type="ChEBI" id="CHEBI:15378"/>
        <dbReference type="ChEBI" id="CHEBI:30616"/>
        <dbReference type="ChEBI" id="CHEBI:33019"/>
        <dbReference type="ChEBI" id="CHEBI:57926"/>
        <dbReference type="ChEBI" id="CHEBI:78442"/>
        <dbReference type="ChEBI" id="CHEBI:78534"/>
        <dbReference type="ChEBI" id="CHEBI:456215"/>
        <dbReference type="EC" id="6.1.1.3"/>
    </reaction>
</comment>
<evidence type="ECO:0000259" key="14">
    <source>
        <dbReference type="PROSITE" id="PS50862"/>
    </source>
</evidence>
<evidence type="ECO:0000256" key="2">
    <source>
        <dbReference type="ARBA" id="ARBA00008226"/>
    </source>
</evidence>
<keyword evidence="8" id="KW-0648">Protein biosynthesis</keyword>
<evidence type="ECO:0000256" key="5">
    <source>
        <dbReference type="ARBA" id="ARBA00022598"/>
    </source>
</evidence>
<dbReference type="PROSITE" id="PS50862">
    <property type="entry name" value="AA_TRNA_LIGASE_II"/>
    <property type="match status" value="1"/>
</dbReference>
<feature type="compositionally biased region" description="Basic residues" evidence="13">
    <location>
        <begin position="43"/>
        <end position="52"/>
    </location>
</feature>
<keyword evidence="7" id="KW-0067">ATP-binding</keyword>
<keyword evidence="5" id="KW-0436">Ligase</keyword>
<keyword evidence="4" id="KW-0963">Cytoplasm</keyword>
<dbReference type="HAMAP" id="MF_00184">
    <property type="entry name" value="Thr_tRNA_synth"/>
    <property type="match status" value="1"/>
</dbReference>
<dbReference type="InterPro" id="IPR045864">
    <property type="entry name" value="aa-tRNA-synth_II/BPL/LPL"/>
</dbReference>
<dbReference type="FunFam" id="3.10.20.30:FF:000006">
    <property type="entry name" value="Threonine--tRNA ligase, cytoplasmic"/>
    <property type="match status" value="1"/>
</dbReference>
<evidence type="ECO:0000256" key="6">
    <source>
        <dbReference type="ARBA" id="ARBA00022741"/>
    </source>
</evidence>
<feature type="region of interest" description="Disordered" evidence="13">
    <location>
        <begin position="25"/>
        <end position="67"/>
    </location>
</feature>
<sequence>MIYIIHPINKITTTKNQSNLIMDTSNETKPVSDLPQTAESHKKSDKKTKKSQKGASDSGYPLELDPPPEYITHRIKLFEEWKKTYNEEVKNRPRVPITVTLPDGNKLEATAWETTPLEIAKNLSKSLSERIVIAKVNGVLFDLIRPLETDCTLELLDFEHEEGKKVFWHSSAHVLGEACERHYGCHLCIGPPIEEGFYYEMGIKDRVVHQGDYETLKKIANKAISEKQPFERLVISKENLLEMFKHNQYKIHLINSKIPDGSSTTVYRCGPLIDLCMGPHVPHTGKIKAFEITKNSASYFLGDANNDSLQRIYGISFPDKKQMTEYKTFVEEAAKRSHRKIGQEQELFFFDELSPGSCFFLPNGARIYNTLVDFIKTEYRKRGYNEVITPNMYNTKLWEKSGHLQNYEENMFIFEIEKEKFALKPMNCPGHCLMFKHRDRSYRELPLRFADFGVLHRNELSGALTGLTRVRRFQQDDAHIFCRHDQVEDEIKGGLEFLKYVYDLFGFTYHLKLSTRPDKFLGTVDVWDQAEKKLEDSLNKFGEPWELNPGDGAFYGPKIDITISDALKRKHQCATLQLDFQLPERFDLEYRTQTVNDAENTYARPIMIHRAILGSVERMIAILTENFGGKWPFWLSPRQVIVIPVANSFSNYAQKVADACFDAGLYVETDLGENTLNKKIRNAEIAHFNFIFVVGAEEESSNSVNIRNRDDAGTKTKGETIPLKDALVKLVRLKDEKRLKNSLNPESEESKEVESIQLPPK</sequence>
<evidence type="ECO:0000259" key="15">
    <source>
        <dbReference type="PROSITE" id="PS51880"/>
    </source>
</evidence>
<dbReference type="GO" id="GO:0006435">
    <property type="term" value="P:threonyl-tRNA aminoacylation"/>
    <property type="evidence" value="ECO:0007669"/>
    <property type="project" value="InterPro"/>
</dbReference>
<dbReference type="GO" id="GO:0005739">
    <property type="term" value="C:mitochondrion"/>
    <property type="evidence" value="ECO:0007669"/>
    <property type="project" value="TreeGrafter"/>
</dbReference>
<evidence type="ECO:0000313" key="16">
    <source>
        <dbReference type="EMBL" id="GBB97054.1"/>
    </source>
</evidence>
<keyword evidence="9" id="KW-0030">Aminoacyl-tRNA synthetase</keyword>
<dbReference type="SUPFAM" id="SSF81271">
    <property type="entry name" value="TGS-like"/>
    <property type="match status" value="1"/>
</dbReference>
<dbReference type="PANTHER" id="PTHR11451:SF46">
    <property type="entry name" value="THREONINE--TRNA LIGASE"/>
    <property type="match status" value="1"/>
</dbReference>
<dbReference type="EC" id="6.1.1.3" evidence="3"/>
<dbReference type="CDD" id="cd01667">
    <property type="entry name" value="TGS_ThrRS"/>
    <property type="match status" value="1"/>
</dbReference>
<dbReference type="InterPro" id="IPR012947">
    <property type="entry name" value="tRNA_SAD"/>
</dbReference>
<dbReference type="PROSITE" id="PS51880">
    <property type="entry name" value="TGS"/>
    <property type="match status" value="1"/>
</dbReference>
<dbReference type="GO" id="GO:0004829">
    <property type="term" value="F:threonine-tRNA ligase activity"/>
    <property type="evidence" value="ECO:0007669"/>
    <property type="project" value="UniProtKB-EC"/>
</dbReference>
<dbReference type="FunFam" id="3.30.980.10:FF:000005">
    <property type="entry name" value="Threonyl-tRNA synthetase, mitochondrial"/>
    <property type="match status" value="1"/>
</dbReference>
<evidence type="ECO:0000256" key="1">
    <source>
        <dbReference type="ARBA" id="ARBA00004496"/>
    </source>
</evidence>
<dbReference type="PANTHER" id="PTHR11451">
    <property type="entry name" value="THREONINE-TRNA LIGASE"/>
    <property type="match status" value="1"/>
</dbReference>
<dbReference type="Pfam" id="PF03129">
    <property type="entry name" value="HGTP_anticodon"/>
    <property type="match status" value="1"/>
</dbReference>
<dbReference type="Pfam" id="PF07973">
    <property type="entry name" value="tRNA_SAD"/>
    <property type="match status" value="1"/>
</dbReference>
<feature type="region of interest" description="Disordered" evidence="13">
    <location>
        <begin position="739"/>
        <end position="761"/>
    </location>
</feature>
<dbReference type="InterPro" id="IPR004095">
    <property type="entry name" value="TGS"/>
</dbReference>
<dbReference type="SUPFAM" id="SSF55186">
    <property type="entry name" value="ThrRS/AlaRS common domain"/>
    <property type="match status" value="1"/>
</dbReference>
<dbReference type="InterPro" id="IPR004154">
    <property type="entry name" value="Anticodon-bd"/>
</dbReference>
<dbReference type="EMBL" id="BEXD01002113">
    <property type="protein sequence ID" value="GBB97054.1"/>
    <property type="molecule type" value="Genomic_DNA"/>
</dbReference>
<evidence type="ECO:0000256" key="9">
    <source>
        <dbReference type="ARBA" id="ARBA00023146"/>
    </source>
</evidence>
<dbReference type="PRINTS" id="PR01047">
    <property type="entry name" value="TRNASYNTHTHR"/>
</dbReference>